<evidence type="ECO:0000259" key="8">
    <source>
        <dbReference type="Pfam" id="PF02770"/>
    </source>
</evidence>
<dbReference type="SUPFAM" id="SSF47203">
    <property type="entry name" value="Acyl-CoA dehydrogenase C-terminal domain-like"/>
    <property type="match status" value="1"/>
</dbReference>
<dbReference type="Pfam" id="PF00441">
    <property type="entry name" value="Acyl-CoA_dh_1"/>
    <property type="match status" value="1"/>
</dbReference>
<evidence type="ECO:0000256" key="3">
    <source>
        <dbReference type="ARBA" id="ARBA00022630"/>
    </source>
</evidence>
<evidence type="ECO:0000256" key="6">
    <source>
        <dbReference type="RuleBase" id="RU362125"/>
    </source>
</evidence>
<dbReference type="GO" id="GO:0003995">
    <property type="term" value="F:acyl-CoA dehydrogenase activity"/>
    <property type="evidence" value="ECO:0007669"/>
    <property type="project" value="InterPro"/>
</dbReference>
<dbReference type="FunFam" id="1.20.140.10:FF:000001">
    <property type="entry name" value="Acyl-CoA dehydrogenase"/>
    <property type="match status" value="1"/>
</dbReference>
<dbReference type="Gene3D" id="1.20.140.10">
    <property type="entry name" value="Butyryl-CoA Dehydrogenase, subunit A, domain 3"/>
    <property type="match status" value="1"/>
</dbReference>
<keyword evidence="11" id="KW-1185">Reference proteome</keyword>
<keyword evidence="5 6" id="KW-0560">Oxidoreductase</keyword>
<evidence type="ECO:0000259" key="9">
    <source>
        <dbReference type="Pfam" id="PF02771"/>
    </source>
</evidence>
<dbReference type="EMBL" id="CP058214">
    <property type="protein sequence ID" value="QPC42882.1"/>
    <property type="molecule type" value="Genomic_DNA"/>
</dbReference>
<dbReference type="AlphaFoldDB" id="A0A7S8HBP5"/>
<comment type="similarity">
    <text evidence="2 6">Belongs to the acyl-CoA dehydrogenase family.</text>
</comment>
<dbReference type="PANTHER" id="PTHR43884">
    <property type="entry name" value="ACYL-COA DEHYDROGENASE"/>
    <property type="match status" value="1"/>
</dbReference>
<dbReference type="Pfam" id="PF02771">
    <property type="entry name" value="Acyl-CoA_dh_N"/>
    <property type="match status" value="1"/>
</dbReference>
<dbReference type="PANTHER" id="PTHR43884:SF40">
    <property type="entry name" value="ACYL-COA DEHYDROGENASE"/>
    <property type="match status" value="1"/>
</dbReference>
<evidence type="ECO:0000256" key="1">
    <source>
        <dbReference type="ARBA" id="ARBA00001974"/>
    </source>
</evidence>
<keyword evidence="4 6" id="KW-0274">FAD</keyword>
<dbReference type="PROSITE" id="PS00073">
    <property type="entry name" value="ACYL_COA_DH_2"/>
    <property type="match status" value="1"/>
</dbReference>
<evidence type="ECO:0000256" key="4">
    <source>
        <dbReference type="ARBA" id="ARBA00022827"/>
    </source>
</evidence>
<evidence type="ECO:0000259" key="7">
    <source>
        <dbReference type="Pfam" id="PF00441"/>
    </source>
</evidence>
<dbReference type="KEGG" id="kmn:HW532_09385"/>
<dbReference type="InterPro" id="IPR006091">
    <property type="entry name" value="Acyl-CoA_Oxase/DH_mid-dom"/>
</dbReference>
<dbReference type="SUPFAM" id="SSF56645">
    <property type="entry name" value="Acyl-CoA dehydrogenase NM domain-like"/>
    <property type="match status" value="1"/>
</dbReference>
<dbReference type="Gene3D" id="1.10.540.10">
    <property type="entry name" value="Acyl-CoA dehydrogenase/oxidase, N-terminal domain"/>
    <property type="match status" value="1"/>
</dbReference>
<dbReference type="Proteomes" id="UP000593594">
    <property type="component" value="Chromosome"/>
</dbReference>
<dbReference type="PIRSF" id="PIRSF016578">
    <property type="entry name" value="HsaA"/>
    <property type="match status" value="1"/>
</dbReference>
<dbReference type="InterPro" id="IPR006089">
    <property type="entry name" value="Acyl-CoA_DH_CS"/>
</dbReference>
<keyword evidence="3 6" id="KW-0285">Flavoprotein</keyword>
<feature type="domain" description="Acyl-CoA dehydrogenase/oxidase N-terminal" evidence="9">
    <location>
        <begin position="6"/>
        <end position="118"/>
    </location>
</feature>
<gene>
    <name evidence="10" type="ORF">HW532_09385</name>
</gene>
<organism evidence="10 11">
    <name type="scientific">Kaustia mangrovi</name>
    <dbReference type="NCBI Taxonomy" id="2593653"/>
    <lineage>
        <taxon>Bacteria</taxon>
        <taxon>Pseudomonadati</taxon>
        <taxon>Pseudomonadota</taxon>
        <taxon>Alphaproteobacteria</taxon>
        <taxon>Hyphomicrobiales</taxon>
        <taxon>Parvibaculaceae</taxon>
        <taxon>Kaustia</taxon>
    </lineage>
</organism>
<dbReference type="Gene3D" id="2.40.110.10">
    <property type="entry name" value="Butyryl-CoA Dehydrogenase, subunit A, domain 2"/>
    <property type="match status" value="1"/>
</dbReference>
<dbReference type="Pfam" id="PF02770">
    <property type="entry name" value="Acyl-CoA_dh_M"/>
    <property type="match status" value="1"/>
</dbReference>
<dbReference type="InterPro" id="IPR009100">
    <property type="entry name" value="AcylCoA_DH/oxidase_NM_dom_sf"/>
</dbReference>
<dbReference type="InterPro" id="IPR046373">
    <property type="entry name" value="Acyl-CoA_Oxase/DH_mid-dom_sf"/>
</dbReference>
<dbReference type="PROSITE" id="PS00072">
    <property type="entry name" value="ACYL_COA_DH_1"/>
    <property type="match status" value="1"/>
</dbReference>
<dbReference type="RefSeq" id="WP_213164122.1">
    <property type="nucleotide sequence ID" value="NZ_CP058214.1"/>
</dbReference>
<evidence type="ECO:0000313" key="10">
    <source>
        <dbReference type="EMBL" id="QPC42882.1"/>
    </source>
</evidence>
<dbReference type="InterPro" id="IPR037069">
    <property type="entry name" value="AcylCoA_DH/ox_N_sf"/>
</dbReference>
<dbReference type="InterPro" id="IPR036250">
    <property type="entry name" value="AcylCo_DH-like_C"/>
</dbReference>
<feature type="domain" description="Acyl-CoA dehydrogenase/oxidase C-terminal" evidence="7">
    <location>
        <begin position="234"/>
        <end position="382"/>
    </location>
</feature>
<name>A0A7S8HBP5_9HYPH</name>
<evidence type="ECO:0000256" key="5">
    <source>
        <dbReference type="ARBA" id="ARBA00023002"/>
    </source>
</evidence>
<accession>A0A7S8HBP5</accession>
<reference evidence="10 11" key="1">
    <citation type="submission" date="2020-06" db="EMBL/GenBank/DDBJ databases">
        <title>Genome sequence of 2 isolates from Red Sea Mangroves.</title>
        <authorList>
            <person name="Sefrji F."/>
            <person name="Michoud G."/>
            <person name="Merlino G."/>
            <person name="Daffonchio D."/>
        </authorList>
    </citation>
    <scope>NUCLEOTIDE SEQUENCE [LARGE SCALE GENOMIC DNA]</scope>
    <source>
        <strain evidence="10 11">R1DC25</strain>
    </source>
</reference>
<dbReference type="InterPro" id="IPR013786">
    <property type="entry name" value="AcylCoA_DH/ox_N"/>
</dbReference>
<proteinExistence type="inferred from homology"/>
<protein>
    <submittedName>
        <fullName evidence="10">Acyl-CoA dehydrogenase family protein</fullName>
    </submittedName>
</protein>
<dbReference type="GO" id="GO:0050660">
    <property type="term" value="F:flavin adenine dinucleotide binding"/>
    <property type="evidence" value="ECO:0007669"/>
    <property type="project" value="InterPro"/>
</dbReference>
<evidence type="ECO:0000313" key="11">
    <source>
        <dbReference type="Proteomes" id="UP000593594"/>
    </source>
</evidence>
<sequence>MDFALTEEQRLIVETTRAFVENELYPHEMEVERTGRLRPELVEELKAKAIEAGLYAANMPEEAGGAGLDTLTWLLYEKELGRANYALHWTCVARPSNILMAGTPEQREKYLFPCVRGEKADCLAMTEPGAGSDLRGMKTTAVRDGSDWVINGTKHFISHAEEADFTILFAATGEEETPRGPRKRITAFFVDKDRPGFEVSAGYRNVSHRGYTNAILTFDDCRVPEDAVLGEVHKGFEVANSWLGATRLQVAATCLGRAERAMAHAVDWAATRHQFNQPIGKFQGVSFKLADMATEMKAAELMVLEAGWKYDQGTVTDSDMAMAKLKATEMLAMVADEAIQIHGGMGLMDELPLERIWRDARIERIWEGTSEIQRHIISRALLRPLGA</sequence>
<comment type="cofactor">
    <cofactor evidence="1 6">
        <name>FAD</name>
        <dbReference type="ChEBI" id="CHEBI:57692"/>
    </cofactor>
</comment>
<dbReference type="InterPro" id="IPR009075">
    <property type="entry name" value="AcylCo_DH/oxidase_C"/>
</dbReference>
<feature type="domain" description="Acyl-CoA oxidase/dehydrogenase middle" evidence="8">
    <location>
        <begin position="122"/>
        <end position="221"/>
    </location>
</feature>
<evidence type="ECO:0000256" key="2">
    <source>
        <dbReference type="ARBA" id="ARBA00009347"/>
    </source>
</evidence>
<dbReference type="FunFam" id="2.40.110.10:FF:000002">
    <property type="entry name" value="Acyl-CoA dehydrogenase fadE12"/>
    <property type="match status" value="1"/>
</dbReference>